<reference evidence="1" key="1">
    <citation type="submission" date="2024-12" db="EMBL/GenBank/DDBJ databases">
        <title>Comparative genomics and development of molecular markers within Purpureocillium lilacinum and among Purpureocillium species.</title>
        <authorList>
            <person name="Yeh Z.-Y."/>
            <person name="Ni N.-T."/>
            <person name="Lo P.-H."/>
            <person name="Mushyakhwo K."/>
            <person name="Lin C.-F."/>
            <person name="Nai Y.-S."/>
        </authorList>
    </citation>
    <scope>NUCLEOTIDE SEQUENCE</scope>
    <source>
        <strain evidence="1">NCHU-NPUST-175</strain>
    </source>
</reference>
<keyword evidence="2" id="KW-1185">Reference proteome</keyword>
<name>A0ACC4E9Q8_PURLI</name>
<accession>A0ACC4E9Q8</accession>
<comment type="caution">
    <text evidence="1">The sequence shown here is derived from an EMBL/GenBank/DDBJ whole genome shotgun (WGS) entry which is preliminary data.</text>
</comment>
<dbReference type="Proteomes" id="UP001638806">
    <property type="component" value="Unassembled WGS sequence"/>
</dbReference>
<gene>
    <name evidence="1" type="ORF">ACCO45_001488</name>
</gene>
<proteinExistence type="predicted"/>
<evidence type="ECO:0000313" key="1">
    <source>
        <dbReference type="EMBL" id="KAL3964484.1"/>
    </source>
</evidence>
<sequence>MCPVGKKQWAGEYSDPEQVNSLPDGEHSLQAVQAKKQLETSASGTWVPRRPVERERRSAAPTLPSTPRSGSPVSGASARARCRGRDTDSDGSGLVAGTVASWGRLMGPMLKEEGGSLHRTDREREAEGLSMAMATLRPGPDCSAVPAFAQTP</sequence>
<organism evidence="1 2">
    <name type="scientific">Purpureocillium lilacinum</name>
    <name type="common">Paecilomyces lilacinus</name>
    <dbReference type="NCBI Taxonomy" id="33203"/>
    <lineage>
        <taxon>Eukaryota</taxon>
        <taxon>Fungi</taxon>
        <taxon>Dikarya</taxon>
        <taxon>Ascomycota</taxon>
        <taxon>Pezizomycotina</taxon>
        <taxon>Sordariomycetes</taxon>
        <taxon>Hypocreomycetidae</taxon>
        <taxon>Hypocreales</taxon>
        <taxon>Ophiocordycipitaceae</taxon>
        <taxon>Purpureocillium</taxon>
    </lineage>
</organism>
<evidence type="ECO:0000313" key="2">
    <source>
        <dbReference type="Proteomes" id="UP001638806"/>
    </source>
</evidence>
<protein>
    <submittedName>
        <fullName evidence="1">Uncharacterized protein</fullName>
    </submittedName>
</protein>
<dbReference type="EMBL" id="JBGNUJ010000002">
    <property type="protein sequence ID" value="KAL3964484.1"/>
    <property type="molecule type" value="Genomic_DNA"/>
</dbReference>